<name>A0A1I1RT11_9GAMM</name>
<dbReference type="PANTHER" id="PTHR21248:SF22">
    <property type="entry name" value="PHOSPHOLIPASE D"/>
    <property type="match status" value="1"/>
</dbReference>
<gene>
    <name evidence="2" type="ORF">SAMN02745724_04270</name>
</gene>
<proteinExistence type="predicted"/>
<organism evidence="2 3">
    <name type="scientific">Pseudoalteromonas denitrificans DSM 6059</name>
    <dbReference type="NCBI Taxonomy" id="1123010"/>
    <lineage>
        <taxon>Bacteria</taxon>
        <taxon>Pseudomonadati</taxon>
        <taxon>Pseudomonadota</taxon>
        <taxon>Gammaproteobacteria</taxon>
        <taxon>Alteromonadales</taxon>
        <taxon>Pseudoalteromonadaceae</taxon>
        <taxon>Pseudoalteromonas</taxon>
    </lineage>
</organism>
<protein>
    <submittedName>
        <fullName evidence="2">Toxin</fullName>
    </submittedName>
</protein>
<dbReference type="GO" id="GO:0032049">
    <property type="term" value="P:cardiolipin biosynthetic process"/>
    <property type="evidence" value="ECO:0007669"/>
    <property type="project" value="TreeGrafter"/>
</dbReference>
<dbReference type="STRING" id="1123010.SAMN02745724_04270"/>
<keyword evidence="3" id="KW-1185">Reference proteome</keyword>
<dbReference type="Proteomes" id="UP000198862">
    <property type="component" value="Unassembled WGS sequence"/>
</dbReference>
<evidence type="ECO:0000313" key="3">
    <source>
        <dbReference type="Proteomes" id="UP000198862"/>
    </source>
</evidence>
<evidence type="ECO:0000313" key="2">
    <source>
        <dbReference type="EMBL" id="SFD34763.1"/>
    </source>
</evidence>
<dbReference type="RefSeq" id="WP_091989497.1">
    <property type="nucleotide sequence ID" value="NZ_FOLO01000050.1"/>
</dbReference>
<dbReference type="AlphaFoldDB" id="A0A1I1RT11"/>
<sequence length="633" mass="70817">MSHIDSVIKKTKGYFSHCSKASYVRVLDTPNIWGLPFGKAIMPNAIARQKQFARAVEEVIQTTDHRCDIASLNTPDPDWARIIMGAIDTAMSEHRGRKKAPQIRFLFGQTPMNAMWEPAHYIDFKGALLRLFRQRCDHWEVIPEVWCGRFYRLEEGVKSGVLNQFSSQGMKPSPDLDITKMTWNHAKIIASDGVQALTGGHNLNMDLFTSYPPVHDVSVVVHGDAAVGAQQFLNQMWQCKNDLLTKEYLDTKSLTALNWKALKDDKALIRKPLDPLEDSDVQGDIKKKVARIISYHETQEEGDIADEPIPNKPKPVSPEQIKADDLAAFSEIDKGVFPIRIKHTDYEDAAKYKLATRMLSIGKYWTGPSMTTEYQKAAEIMKAHLIKNAKHSICMSQMDLISAWKKRWSDHVVCHWLMDALLANPDLVVKVVVSPLDAGAGAQGDQYSFGSGACRTYELIDYYMKHQVDTDAPISDTTGERAKALERLHISPFFYTDQVPDMMTTEGETYKWPGLSAEGKTASIKQPPLSKVPPKKGIIGSAYQAVLKAGGFKGKPVDSAPGNHAKIMIIDNETYVVGSDNLYPGFLSEFSYLIEGQAAVDDMVKSYWTKLWHYSGPHCANTHCKKANPAHKA</sequence>
<dbReference type="OrthoDB" id="7374490at2"/>
<dbReference type="SUPFAM" id="SSF56024">
    <property type="entry name" value="Phospholipase D/nuclease"/>
    <property type="match status" value="2"/>
</dbReference>
<dbReference type="GO" id="GO:0008808">
    <property type="term" value="F:cardiolipin synthase activity"/>
    <property type="evidence" value="ECO:0007669"/>
    <property type="project" value="TreeGrafter"/>
</dbReference>
<evidence type="ECO:0000259" key="1">
    <source>
        <dbReference type="PROSITE" id="PS50035"/>
    </source>
</evidence>
<dbReference type="Gene3D" id="3.30.870.10">
    <property type="entry name" value="Endonuclease Chain A"/>
    <property type="match status" value="2"/>
</dbReference>
<reference evidence="2 3" key="1">
    <citation type="submission" date="2016-10" db="EMBL/GenBank/DDBJ databases">
        <authorList>
            <person name="de Groot N.N."/>
        </authorList>
    </citation>
    <scope>NUCLEOTIDE SEQUENCE [LARGE SCALE GENOMIC DNA]</scope>
    <source>
        <strain evidence="2 3">DSM 6059</strain>
    </source>
</reference>
<feature type="domain" description="PLD phosphodiesterase" evidence="1">
    <location>
        <begin position="559"/>
        <end position="586"/>
    </location>
</feature>
<dbReference type="EMBL" id="FOLO01000050">
    <property type="protein sequence ID" value="SFD34763.1"/>
    <property type="molecule type" value="Genomic_DNA"/>
</dbReference>
<dbReference type="InterPro" id="IPR001736">
    <property type="entry name" value="PLipase_D/transphosphatidylase"/>
</dbReference>
<dbReference type="PANTHER" id="PTHR21248">
    <property type="entry name" value="CARDIOLIPIN SYNTHASE"/>
    <property type="match status" value="1"/>
</dbReference>
<dbReference type="PROSITE" id="PS50035">
    <property type="entry name" value="PLD"/>
    <property type="match status" value="1"/>
</dbReference>
<dbReference type="GO" id="GO:0016020">
    <property type="term" value="C:membrane"/>
    <property type="evidence" value="ECO:0007669"/>
    <property type="project" value="TreeGrafter"/>
</dbReference>
<accession>A0A1I1RT11</accession>
<dbReference type="SMART" id="SM00155">
    <property type="entry name" value="PLDc"/>
    <property type="match status" value="2"/>
</dbReference>